<evidence type="ECO:0000259" key="16">
    <source>
        <dbReference type="PROSITE" id="PS50109"/>
    </source>
</evidence>
<dbReference type="InterPro" id="IPR003661">
    <property type="entry name" value="HisK_dim/P_dom"/>
</dbReference>
<dbReference type="InterPro" id="IPR047669">
    <property type="entry name" value="MtrAB_MtrB"/>
</dbReference>
<dbReference type="SUPFAM" id="SSF158472">
    <property type="entry name" value="HAMP domain-like"/>
    <property type="match status" value="1"/>
</dbReference>
<dbReference type="AlphaFoldDB" id="A0A8I0GDP2"/>
<organism evidence="18 19">
    <name type="scientific">Nanchangia anserum</name>
    <dbReference type="NCBI Taxonomy" id="2692125"/>
    <lineage>
        <taxon>Bacteria</taxon>
        <taxon>Bacillati</taxon>
        <taxon>Actinomycetota</taxon>
        <taxon>Actinomycetes</taxon>
        <taxon>Actinomycetales</taxon>
        <taxon>Actinomycetaceae</taxon>
        <taxon>Nanchangia</taxon>
    </lineage>
</organism>
<dbReference type="PANTHER" id="PTHR45436">
    <property type="entry name" value="SENSOR HISTIDINE KINASE YKOH"/>
    <property type="match status" value="1"/>
</dbReference>
<dbReference type="SMART" id="SM00387">
    <property type="entry name" value="HATPase_c"/>
    <property type="match status" value="1"/>
</dbReference>
<name>A0A8I0GDP2_9ACTO</name>
<dbReference type="CDD" id="cd00075">
    <property type="entry name" value="HATPase"/>
    <property type="match status" value="1"/>
</dbReference>
<dbReference type="InterPro" id="IPR036890">
    <property type="entry name" value="HATPase_C_sf"/>
</dbReference>
<feature type="compositionally biased region" description="Acidic residues" evidence="14">
    <location>
        <begin position="551"/>
        <end position="578"/>
    </location>
</feature>
<gene>
    <name evidence="18" type="ORF">H8R10_07520</name>
</gene>
<reference evidence="18 19" key="1">
    <citation type="submission" date="2020-08" db="EMBL/GenBank/DDBJ databases">
        <title>Winkia gen. nov., sp. nov., isolated from faeces of the Anser albifrons in China.</title>
        <authorList>
            <person name="Liu Q."/>
        </authorList>
    </citation>
    <scope>NUCLEOTIDE SEQUENCE [LARGE SCALE GENOMIC DNA]</scope>
    <source>
        <strain evidence="18 19">C62</strain>
    </source>
</reference>
<keyword evidence="10 15" id="KW-1133">Transmembrane helix</keyword>
<dbReference type="InterPro" id="IPR003594">
    <property type="entry name" value="HATPase_dom"/>
</dbReference>
<evidence type="ECO:0000256" key="1">
    <source>
        <dbReference type="ARBA" id="ARBA00000085"/>
    </source>
</evidence>
<evidence type="ECO:0000256" key="12">
    <source>
        <dbReference type="ARBA" id="ARBA00023136"/>
    </source>
</evidence>
<evidence type="ECO:0000256" key="13">
    <source>
        <dbReference type="ARBA" id="ARBA00035305"/>
    </source>
</evidence>
<dbReference type="InterPro" id="IPR003660">
    <property type="entry name" value="HAMP_dom"/>
</dbReference>
<comment type="subcellular location">
    <subcellularLocation>
        <location evidence="2">Cell membrane</location>
    </subcellularLocation>
</comment>
<evidence type="ECO:0000256" key="15">
    <source>
        <dbReference type="SAM" id="Phobius"/>
    </source>
</evidence>
<dbReference type="SMART" id="SM00388">
    <property type="entry name" value="HisKA"/>
    <property type="match status" value="1"/>
</dbReference>
<keyword evidence="5" id="KW-0808">Transferase</keyword>
<keyword evidence="11" id="KW-0902">Two-component regulatory system</keyword>
<keyword evidence="12 15" id="KW-0472">Membrane</keyword>
<keyword evidence="8 18" id="KW-0418">Kinase</keyword>
<proteinExistence type="predicted"/>
<evidence type="ECO:0000259" key="17">
    <source>
        <dbReference type="PROSITE" id="PS50885"/>
    </source>
</evidence>
<dbReference type="PANTHER" id="PTHR45436:SF5">
    <property type="entry name" value="SENSOR HISTIDINE KINASE TRCS"/>
    <property type="match status" value="1"/>
</dbReference>
<keyword evidence="4" id="KW-0597">Phosphoprotein</keyword>
<sequence>MRRLPPVRQIRQSLPVRITVLMLVIVTVVMTVLSVFVATHVRDGMFEERLKQILADSTQRVDWVQTSFNRSSLESVDQVQDLAYQLMVEQREASSGVGGIGVMLMRDPNSTSTNVINAVVDEQLAPVITDDLRAKVREAGGNYWQSVSIPTAAGDQPGIVVGSTIELPMVGTYDMYLVYSLAPEERTITMINQILAVGTVGMLIIVGILMLIMSYRALLPVRRAAHAAEQVSLGNLSVRLQIEGEDELATLGNAFNDMTSHLQRQILDYRQLANLQQRFVSDVSHELRTPLASIQIGADIISSDLDELPQHLRRPAKLMGEQVERFSDMLADLLEISRVDARTARVEHEHTDLVALVTQVCAMHAQIIERAGVEVRITAPETGVEAAVDRVRVERVVRNLLLNAVEFSEGNPIDITLAQTATSVAIKVRDHGVGMTDEVASRVFDRFYRADPSRQRTTGGTGLGLAISAEDAQLHGGILTVLSCPQAGSSFVLLLPRFADREIDELPRAVYDDDIIAARARWARTHPGDVDTTVGVSETTGRDLGTFSDEALADEDDEVADEVGGDESDGAEDGEERT</sequence>
<dbReference type="RefSeq" id="WP_191072171.1">
    <property type="nucleotide sequence ID" value="NZ_CP060506.1"/>
</dbReference>
<dbReference type="Gene3D" id="1.10.287.130">
    <property type="match status" value="1"/>
</dbReference>
<dbReference type="PRINTS" id="PR00344">
    <property type="entry name" value="BCTRLSENSOR"/>
</dbReference>
<feature type="region of interest" description="Disordered" evidence="14">
    <location>
        <begin position="527"/>
        <end position="578"/>
    </location>
</feature>
<accession>A0A8I0GDP2</accession>
<evidence type="ECO:0000256" key="9">
    <source>
        <dbReference type="ARBA" id="ARBA00022840"/>
    </source>
</evidence>
<dbReference type="FunFam" id="3.30.565.10:FF:000013">
    <property type="entry name" value="Two-component sensor histidine kinase"/>
    <property type="match status" value="1"/>
</dbReference>
<protein>
    <recommendedName>
        <fullName evidence="13">Sensor histidine kinase MtrB</fullName>
        <ecNumber evidence="3">2.7.13.3</ecNumber>
    </recommendedName>
</protein>
<dbReference type="InterPro" id="IPR036097">
    <property type="entry name" value="HisK_dim/P_sf"/>
</dbReference>
<dbReference type="PROSITE" id="PS50109">
    <property type="entry name" value="HIS_KIN"/>
    <property type="match status" value="1"/>
</dbReference>
<evidence type="ECO:0000313" key="19">
    <source>
        <dbReference type="Proteomes" id="UP000627538"/>
    </source>
</evidence>
<dbReference type="CDD" id="cd06225">
    <property type="entry name" value="HAMP"/>
    <property type="match status" value="1"/>
</dbReference>
<dbReference type="InterPro" id="IPR005467">
    <property type="entry name" value="His_kinase_dom"/>
</dbReference>
<keyword evidence="7" id="KW-0547">Nucleotide-binding</keyword>
<dbReference type="Pfam" id="PF00672">
    <property type="entry name" value="HAMP"/>
    <property type="match status" value="1"/>
</dbReference>
<evidence type="ECO:0000256" key="10">
    <source>
        <dbReference type="ARBA" id="ARBA00022989"/>
    </source>
</evidence>
<dbReference type="InterPro" id="IPR050428">
    <property type="entry name" value="TCS_sensor_his_kinase"/>
</dbReference>
<evidence type="ECO:0000256" key="4">
    <source>
        <dbReference type="ARBA" id="ARBA00022553"/>
    </source>
</evidence>
<evidence type="ECO:0000256" key="7">
    <source>
        <dbReference type="ARBA" id="ARBA00022741"/>
    </source>
</evidence>
<dbReference type="SMART" id="SM00304">
    <property type="entry name" value="HAMP"/>
    <property type="match status" value="1"/>
</dbReference>
<dbReference type="GO" id="GO:0005886">
    <property type="term" value="C:plasma membrane"/>
    <property type="evidence" value="ECO:0007669"/>
    <property type="project" value="UniProtKB-SubCell"/>
</dbReference>
<keyword evidence="9" id="KW-0067">ATP-binding</keyword>
<evidence type="ECO:0000256" key="6">
    <source>
        <dbReference type="ARBA" id="ARBA00022692"/>
    </source>
</evidence>
<feature type="domain" description="HAMP" evidence="17">
    <location>
        <begin position="215"/>
        <end position="267"/>
    </location>
</feature>
<evidence type="ECO:0000256" key="2">
    <source>
        <dbReference type="ARBA" id="ARBA00004236"/>
    </source>
</evidence>
<dbReference type="Proteomes" id="UP000627538">
    <property type="component" value="Unassembled WGS sequence"/>
</dbReference>
<feature type="transmembrane region" description="Helical" evidence="15">
    <location>
        <begin position="20"/>
        <end position="41"/>
    </location>
</feature>
<evidence type="ECO:0000256" key="14">
    <source>
        <dbReference type="SAM" id="MobiDB-lite"/>
    </source>
</evidence>
<keyword evidence="19" id="KW-1185">Reference proteome</keyword>
<feature type="transmembrane region" description="Helical" evidence="15">
    <location>
        <begin position="194"/>
        <end position="215"/>
    </location>
</feature>
<evidence type="ECO:0000313" key="18">
    <source>
        <dbReference type="EMBL" id="MBD3690071.1"/>
    </source>
</evidence>
<dbReference type="EC" id="2.7.13.3" evidence="3"/>
<dbReference type="EMBL" id="JACRUO010000002">
    <property type="protein sequence ID" value="MBD3690071.1"/>
    <property type="molecule type" value="Genomic_DNA"/>
</dbReference>
<feature type="domain" description="Histidine kinase" evidence="16">
    <location>
        <begin position="282"/>
        <end position="499"/>
    </location>
</feature>
<dbReference type="GO" id="GO:0005524">
    <property type="term" value="F:ATP binding"/>
    <property type="evidence" value="ECO:0007669"/>
    <property type="project" value="UniProtKB-KW"/>
</dbReference>
<dbReference type="GO" id="GO:0000155">
    <property type="term" value="F:phosphorelay sensor kinase activity"/>
    <property type="evidence" value="ECO:0007669"/>
    <property type="project" value="InterPro"/>
</dbReference>
<dbReference type="CDD" id="cd00082">
    <property type="entry name" value="HisKA"/>
    <property type="match status" value="1"/>
</dbReference>
<dbReference type="SUPFAM" id="SSF55874">
    <property type="entry name" value="ATPase domain of HSP90 chaperone/DNA topoisomerase II/histidine kinase"/>
    <property type="match status" value="1"/>
</dbReference>
<dbReference type="Gene3D" id="3.30.565.10">
    <property type="entry name" value="Histidine kinase-like ATPase, C-terminal domain"/>
    <property type="match status" value="1"/>
</dbReference>
<comment type="catalytic activity">
    <reaction evidence="1">
        <text>ATP + protein L-histidine = ADP + protein N-phospho-L-histidine.</text>
        <dbReference type="EC" id="2.7.13.3"/>
    </reaction>
</comment>
<keyword evidence="6 15" id="KW-0812">Transmembrane</keyword>
<dbReference type="Pfam" id="PF00512">
    <property type="entry name" value="HisKA"/>
    <property type="match status" value="1"/>
</dbReference>
<dbReference type="PROSITE" id="PS50885">
    <property type="entry name" value="HAMP"/>
    <property type="match status" value="1"/>
</dbReference>
<dbReference type="NCBIfam" id="NF040691">
    <property type="entry name" value="MtrAB_MtrB"/>
    <property type="match status" value="1"/>
</dbReference>
<dbReference type="Gene3D" id="6.10.340.10">
    <property type="match status" value="1"/>
</dbReference>
<dbReference type="SUPFAM" id="SSF47384">
    <property type="entry name" value="Homodimeric domain of signal transducing histidine kinase"/>
    <property type="match status" value="1"/>
</dbReference>
<evidence type="ECO:0000256" key="3">
    <source>
        <dbReference type="ARBA" id="ARBA00012438"/>
    </source>
</evidence>
<comment type="caution">
    <text evidence="18">The sequence shown here is derived from an EMBL/GenBank/DDBJ whole genome shotgun (WGS) entry which is preliminary data.</text>
</comment>
<dbReference type="Pfam" id="PF02518">
    <property type="entry name" value="HATPase_c"/>
    <property type="match status" value="1"/>
</dbReference>
<dbReference type="InterPro" id="IPR004358">
    <property type="entry name" value="Sig_transdc_His_kin-like_C"/>
</dbReference>
<evidence type="ECO:0000256" key="8">
    <source>
        <dbReference type="ARBA" id="ARBA00022777"/>
    </source>
</evidence>
<evidence type="ECO:0000256" key="11">
    <source>
        <dbReference type="ARBA" id="ARBA00023012"/>
    </source>
</evidence>
<evidence type="ECO:0000256" key="5">
    <source>
        <dbReference type="ARBA" id="ARBA00022679"/>
    </source>
</evidence>